<reference evidence="2 3" key="1">
    <citation type="submission" date="2016-10" db="EMBL/GenBank/DDBJ databases">
        <authorList>
            <person name="de Groot N.N."/>
        </authorList>
    </citation>
    <scope>NUCLEOTIDE SEQUENCE [LARGE SCALE GENOMIC DNA]</scope>
    <source>
        <strain evidence="2 3">S5-249</strain>
    </source>
</reference>
<dbReference type="RefSeq" id="WP_242653375.1">
    <property type="nucleotide sequence ID" value="NZ_FOZG01000001.1"/>
</dbReference>
<sequence>MSEMAPLDMLLAIEGVKRAKAEYFRCVDGQHWNDLRAVFTPNPVVDMRESVQPHNPSLLHHDAAEFVGGVAYVLEGVTTAHFGYMPRIDILSPTEAQAVWSMEDWLWIPEGHAILPPGRMHGWGHYEDRYVKQGDRWLISASRLTRIKLEHR</sequence>
<dbReference type="InterPro" id="IPR032710">
    <property type="entry name" value="NTF2-like_dom_sf"/>
</dbReference>
<dbReference type="AlphaFoldDB" id="A0A1I6KIF4"/>
<dbReference type="InterPro" id="IPR037401">
    <property type="entry name" value="SnoaL-like"/>
</dbReference>
<accession>A0A1I6KIF4</accession>
<protein>
    <submittedName>
        <fullName evidence="2">SnoaL-like domain-containing protein</fullName>
    </submittedName>
</protein>
<gene>
    <name evidence="2" type="ORF">SAMN05192580_1774</name>
</gene>
<organism evidence="2 3">
    <name type="scientific">Sphingomonas jatrophae</name>
    <dbReference type="NCBI Taxonomy" id="1166337"/>
    <lineage>
        <taxon>Bacteria</taxon>
        <taxon>Pseudomonadati</taxon>
        <taxon>Pseudomonadota</taxon>
        <taxon>Alphaproteobacteria</taxon>
        <taxon>Sphingomonadales</taxon>
        <taxon>Sphingomonadaceae</taxon>
        <taxon>Sphingomonas</taxon>
    </lineage>
</organism>
<dbReference type="EMBL" id="FOZG01000001">
    <property type="protein sequence ID" value="SFR90991.1"/>
    <property type="molecule type" value="Genomic_DNA"/>
</dbReference>
<dbReference type="Proteomes" id="UP000198824">
    <property type="component" value="Unassembled WGS sequence"/>
</dbReference>
<evidence type="ECO:0000313" key="3">
    <source>
        <dbReference type="Proteomes" id="UP000198824"/>
    </source>
</evidence>
<evidence type="ECO:0000259" key="1">
    <source>
        <dbReference type="Pfam" id="PF13577"/>
    </source>
</evidence>
<dbReference type="STRING" id="1166337.SAMN05192580_1774"/>
<dbReference type="Gene3D" id="3.10.450.50">
    <property type="match status" value="1"/>
</dbReference>
<proteinExistence type="predicted"/>
<feature type="domain" description="SnoaL-like" evidence="1">
    <location>
        <begin position="10"/>
        <end position="141"/>
    </location>
</feature>
<evidence type="ECO:0000313" key="2">
    <source>
        <dbReference type="EMBL" id="SFR90991.1"/>
    </source>
</evidence>
<dbReference type="SUPFAM" id="SSF54427">
    <property type="entry name" value="NTF2-like"/>
    <property type="match status" value="1"/>
</dbReference>
<dbReference type="Pfam" id="PF13577">
    <property type="entry name" value="SnoaL_4"/>
    <property type="match status" value="1"/>
</dbReference>
<keyword evidence="3" id="KW-1185">Reference proteome</keyword>
<name>A0A1I6KIF4_9SPHN</name>